<accession>A0ABP7RDH7</accession>
<evidence type="ECO:0000256" key="1">
    <source>
        <dbReference type="ARBA" id="ARBA00001561"/>
    </source>
</evidence>
<dbReference type="InterPro" id="IPR002508">
    <property type="entry name" value="MurNAc-LAA_cat"/>
</dbReference>
<gene>
    <name evidence="5" type="ORF">GCM10022211_00740</name>
</gene>
<evidence type="ECO:0000259" key="4">
    <source>
        <dbReference type="SMART" id="SM00646"/>
    </source>
</evidence>
<keyword evidence="6" id="KW-1185">Reference proteome</keyword>
<dbReference type="CDD" id="cd02696">
    <property type="entry name" value="MurNAc-LAA"/>
    <property type="match status" value="1"/>
</dbReference>
<evidence type="ECO:0000256" key="2">
    <source>
        <dbReference type="ARBA" id="ARBA00011901"/>
    </source>
</evidence>
<dbReference type="EC" id="3.5.1.28" evidence="2"/>
<name>A0ABP7RDH7_9SPHN</name>
<evidence type="ECO:0000313" key="5">
    <source>
        <dbReference type="EMBL" id="GAA3995918.1"/>
    </source>
</evidence>
<evidence type="ECO:0000256" key="3">
    <source>
        <dbReference type="ARBA" id="ARBA00022801"/>
    </source>
</evidence>
<dbReference type="Proteomes" id="UP001501310">
    <property type="component" value="Unassembled WGS sequence"/>
</dbReference>
<keyword evidence="3" id="KW-0378">Hydrolase</keyword>
<comment type="catalytic activity">
    <reaction evidence="1">
        <text>Hydrolyzes the link between N-acetylmuramoyl residues and L-amino acid residues in certain cell-wall glycopeptides.</text>
        <dbReference type="EC" id="3.5.1.28"/>
    </reaction>
</comment>
<dbReference type="PANTHER" id="PTHR30404:SF0">
    <property type="entry name" value="N-ACETYLMURAMOYL-L-ALANINE AMIDASE AMIC"/>
    <property type="match status" value="1"/>
</dbReference>
<feature type="domain" description="MurNAc-LAA" evidence="4">
    <location>
        <begin position="158"/>
        <end position="308"/>
    </location>
</feature>
<dbReference type="PANTHER" id="PTHR30404">
    <property type="entry name" value="N-ACETYLMURAMOYL-L-ALANINE AMIDASE"/>
    <property type="match status" value="1"/>
</dbReference>
<dbReference type="Gene3D" id="3.40.630.40">
    <property type="entry name" value="Zn-dependent exopeptidases"/>
    <property type="match status" value="1"/>
</dbReference>
<sequence length="315" mass="33085">MAGTDKLVRSSLLAAEQRRARVAQMRRPSRTVLLLSLLGAGVVALAATVLFSREGEQRGLDLAVAGEARQGGLSIALSPAVADVRIIEARTPGRPLVVIDAGHGGRDGGAPGASGATREKDVTLLIARELRDELARRGRVRLALTRDGDTYLTLDDRAAIARRLGAGLFIAIHADSAPNPSARGATVYSLSEVASDADAAMLAARQNGEGAVASVPEPTVRGLLSDLAARDEMDASADFALRVLREARGTVLLRPEPHRFAAFRVLRRSGAPALLFEAGYMSNAADEATLLDPVKRGQIVKALARAVEAQVAATR</sequence>
<dbReference type="Pfam" id="PF01520">
    <property type="entry name" value="Amidase_3"/>
    <property type="match status" value="1"/>
</dbReference>
<dbReference type="SUPFAM" id="SSF53187">
    <property type="entry name" value="Zn-dependent exopeptidases"/>
    <property type="match status" value="1"/>
</dbReference>
<protein>
    <recommendedName>
        <fullName evidence="2">N-acetylmuramoyl-L-alanine amidase</fullName>
        <ecNumber evidence="2">3.5.1.28</ecNumber>
    </recommendedName>
</protein>
<proteinExistence type="predicted"/>
<evidence type="ECO:0000313" key="6">
    <source>
        <dbReference type="Proteomes" id="UP001501310"/>
    </source>
</evidence>
<comment type="caution">
    <text evidence="5">The sequence shown here is derived from an EMBL/GenBank/DDBJ whole genome shotgun (WGS) entry which is preliminary data.</text>
</comment>
<organism evidence="5 6">
    <name type="scientific">Sphingomonas humi</name>
    <dbReference type="NCBI Taxonomy" id="335630"/>
    <lineage>
        <taxon>Bacteria</taxon>
        <taxon>Pseudomonadati</taxon>
        <taxon>Pseudomonadota</taxon>
        <taxon>Alphaproteobacteria</taxon>
        <taxon>Sphingomonadales</taxon>
        <taxon>Sphingomonadaceae</taxon>
        <taxon>Sphingomonas</taxon>
    </lineage>
</organism>
<dbReference type="EMBL" id="BAAAZD010000001">
    <property type="protein sequence ID" value="GAA3995918.1"/>
    <property type="molecule type" value="Genomic_DNA"/>
</dbReference>
<dbReference type="SMART" id="SM00646">
    <property type="entry name" value="Ami_3"/>
    <property type="match status" value="1"/>
</dbReference>
<reference evidence="6" key="1">
    <citation type="journal article" date="2019" name="Int. J. Syst. Evol. Microbiol.">
        <title>The Global Catalogue of Microorganisms (GCM) 10K type strain sequencing project: providing services to taxonomists for standard genome sequencing and annotation.</title>
        <authorList>
            <consortium name="The Broad Institute Genomics Platform"/>
            <consortium name="The Broad Institute Genome Sequencing Center for Infectious Disease"/>
            <person name="Wu L."/>
            <person name="Ma J."/>
        </authorList>
    </citation>
    <scope>NUCLEOTIDE SEQUENCE [LARGE SCALE GENOMIC DNA]</scope>
    <source>
        <strain evidence="6">JCM 16603</strain>
    </source>
</reference>
<dbReference type="InterPro" id="IPR050695">
    <property type="entry name" value="N-acetylmuramoyl_amidase_3"/>
</dbReference>